<evidence type="ECO:0008006" key="5">
    <source>
        <dbReference type="Google" id="ProtNLM"/>
    </source>
</evidence>
<name>A0ABS8B1P8_9ACTN</name>
<evidence type="ECO:0000313" key="3">
    <source>
        <dbReference type="EMBL" id="MCB5178518.1"/>
    </source>
</evidence>
<gene>
    <name evidence="3" type="ORF">LG632_03820</name>
</gene>
<dbReference type="Proteomes" id="UP001199054">
    <property type="component" value="Unassembled WGS sequence"/>
</dbReference>
<sequence length="98" mass="8991">MKQSAAKSLGVAVVGAALAAAAAGTASATALPALGATDALGMVTGAAQSLPLQDATQSLTGQQQAAEGEQSTSASDPGQALGTVTGLLGGLPTSGLGG</sequence>
<feature type="compositionally biased region" description="Polar residues" evidence="1">
    <location>
        <begin position="56"/>
        <end position="76"/>
    </location>
</feature>
<dbReference type="RefSeq" id="WP_226725155.1">
    <property type="nucleotide sequence ID" value="NZ_JAJAUY010000008.1"/>
</dbReference>
<evidence type="ECO:0000313" key="4">
    <source>
        <dbReference type="Proteomes" id="UP001199054"/>
    </source>
</evidence>
<keyword evidence="4" id="KW-1185">Reference proteome</keyword>
<accession>A0ABS8B1P8</accession>
<feature type="region of interest" description="Disordered" evidence="1">
    <location>
        <begin position="56"/>
        <end position="98"/>
    </location>
</feature>
<protein>
    <recommendedName>
        <fullName evidence="5">ATP-binding protein</fullName>
    </recommendedName>
</protein>
<organism evidence="3 4">
    <name type="scientific">Streptomyces antimicrobicus</name>
    <dbReference type="NCBI Taxonomy" id="2883108"/>
    <lineage>
        <taxon>Bacteria</taxon>
        <taxon>Bacillati</taxon>
        <taxon>Actinomycetota</taxon>
        <taxon>Actinomycetes</taxon>
        <taxon>Kitasatosporales</taxon>
        <taxon>Streptomycetaceae</taxon>
        <taxon>Streptomyces</taxon>
    </lineage>
</organism>
<evidence type="ECO:0000256" key="2">
    <source>
        <dbReference type="SAM" id="SignalP"/>
    </source>
</evidence>
<comment type="caution">
    <text evidence="3">The sequence shown here is derived from an EMBL/GenBank/DDBJ whole genome shotgun (WGS) entry which is preliminary data.</text>
</comment>
<feature type="signal peptide" evidence="2">
    <location>
        <begin position="1"/>
        <end position="22"/>
    </location>
</feature>
<proteinExistence type="predicted"/>
<reference evidence="3 4" key="1">
    <citation type="submission" date="2021-10" db="EMBL/GenBank/DDBJ databases">
        <title>Streptomyces sp. strain SMC 277, a novel streptomycete isolated from soil.</title>
        <authorList>
            <person name="Chanama M."/>
        </authorList>
    </citation>
    <scope>NUCLEOTIDE SEQUENCE [LARGE SCALE GENOMIC DNA]</scope>
    <source>
        <strain evidence="3 4">SMC 277</strain>
    </source>
</reference>
<dbReference type="EMBL" id="JAJAUY010000008">
    <property type="protein sequence ID" value="MCB5178518.1"/>
    <property type="molecule type" value="Genomic_DNA"/>
</dbReference>
<evidence type="ECO:0000256" key="1">
    <source>
        <dbReference type="SAM" id="MobiDB-lite"/>
    </source>
</evidence>
<keyword evidence="2" id="KW-0732">Signal</keyword>
<feature type="chain" id="PRO_5047134460" description="ATP-binding protein" evidence="2">
    <location>
        <begin position="23"/>
        <end position="98"/>
    </location>
</feature>
<feature type="compositionally biased region" description="Low complexity" evidence="1">
    <location>
        <begin position="81"/>
        <end position="98"/>
    </location>
</feature>